<dbReference type="Ensembl" id="ENSDCDT00010065189.1">
    <property type="protein sequence ID" value="ENSDCDP00010054602.1"/>
    <property type="gene ID" value="ENSDCDG00010031521.1"/>
</dbReference>
<reference evidence="1" key="3">
    <citation type="submission" date="2025-09" db="UniProtKB">
        <authorList>
            <consortium name="Ensembl"/>
        </authorList>
    </citation>
    <scope>IDENTIFICATION</scope>
</reference>
<proteinExistence type="predicted"/>
<sequence>MWLPPPPFKYNTCQPAIKLLPTFYMDCTEEGLWLRPAEWPSDAPRTSVDTTVKPLLL</sequence>
<evidence type="ECO:0000313" key="2">
    <source>
        <dbReference type="Proteomes" id="UP000694580"/>
    </source>
</evidence>
<reference evidence="1" key="2">
    <citation type="submission" date="2025-08" db="UniProtKB">
        <authorList>
            <consortium name="Ensembl"/>
        </authorList>
    </citation>
    <scope>IDENTIFICATION</scope>
</reference>
<evidence type="ECO:0000313" key="1">
    <source>
        <dbReference type="Ensembl" id="ENSDCDP00010054602.1"/>
    </source>
</evidence>
<dbReference type="AlphaFoldDB" id="A0AAY4EAF0"/>
<reference evidence="1 2" key="1">
    <citation type="submission" date="2020-06" db="EMBL/GenBank/DDBJ databases">
        <authorList>
            <consortium name="Wellcome Sanger Institute Data Sharing"/>
        </authorList>
    </citation>
    <scope>NUCLEOTIDE SEQUENCE [LARGE SCALE GENOMIC DNA]</scope>
</reference>
<name>A0AAY4EAF0_9TELE</name>
<gene>
    <name evidence="1" type="primary">SMIM8</name>
</gene>
<accession>A0AAY4EAF0</accession>
<organism evidence="1 2">
    <name type="scientific">Denticeps clupeoides</name>
    <name type="common">denticle herring</name>
    <dbReference type="NCBI Taxonomy" id="299321"/>
    <lineage>
        <taxon>Eukaryota</taxon>
        <taxon>Metazoa</taxon>
        <taxon>Chordata</taxon>
        <taxon>Craniata</taxon>
        <taxon>Vertebrata</taxon>
        <taxon>Euteleostomi</taxon>
        <taxon>Actinopterygii</taxon>
        <taxon>Neopterygii</taxon>
        <taxon>Teleostei</taxon>
        <taxon>Clupei</taxon>
        <taxon>Clupeiformes</taxon>
        <taxon>Denticipitoidei</taxon>
        <taxon>Denticipitidae</taxon>
        <taxon>Denticeps</taxon>
    </lineage>
</organism>
<protein>
    <submittedName>
        <fullName evidence="1">Uncharacterized protein</fullName>
    </submittedName>
</protein>
<keyword evidence="2" id="KW-1185">Reference proteome</keyword>
<dbReference type="Proteomes" id="UP000694580">
    <property type="component" value="Chromosome 19"/>
</dbReference>